<accession>A0ABW9QPA2</accession>
<organism evidence="1 2">
    <name type="scientific">Acidiferrimicrobium australe</name>
    <dbReference type="NCBI Taxonomy" id="2664430"/>
    <lineage>
        <taxon>Bacteria</taxon>
        <taxon>Bacillati</taxon>
        <taxon>Actinomycetota</taxon>
        <taxon>Acidimicrobiia</taxon>
        <taxon>Acidimicrobiales</taxon>
        <taxon>Acidimicrobiaceae</taxon>
        <taxon>Acidiferrimicrobium</taxon>
    </lineage>
</organism>
<sequence length="63" mass="6602">MDVRDALLGGQYGYAAAARPDGDYVGAVIGAGLPHHDPSTRCPMIEPADPTGRQLWACLGPRP</sequence>
<dbReference type="EMBL" id="WJHE01000109">
    <property type="protein sequence ID" value="MST31634.1"/>
    <property type="molecule type" value="Genomic_DNA"/>
</dbReference>
<evidence type="ECO:0000313" key="2">
    <source>
        <dbReference type="Proteomes" id="UP000437736"/>
    </source>
</evidence>
<keyword evidence="2" id="KW-1185">Reference proteome</keyword>
<gene>
    <name evidence="1" type="ORF">GHK86_02675</name>
</gene>
<name>A0ABW9QPA2_9ACTN</name>
<protein>
    <submittedName>
        <fullName evidence="1">Uncharacterized protein</fullName>
    </submittedName>
</protein>
<reference evidence="1 2" key="1">
    <citation type="submission" date="2019-11" db="EMBL/GenBank/DDBJ databases">
        <title>Acidiferrimicrobium australis gen. nov., sp. nov., an acidophilic and obligately heterotrophic, member of the Actinobacteria that catalyses dissimilatory oxido- reduction of iron isolated from metal-rich acidic water in Chile.</title>
        <authorList>
            <person name="Gonzalez D."/>
            <person name="Huber K."/>
            <person name="Hedrich S."/>
            <person name="Rojas-Villalobos C."/>
            <person name="Quatrini R."/>
            <person name="Dinamarca M.A."/>
            <person name="Schwarz A."/>
            <person name="Canales C."/>
            <person name="Nancucheo I."/>
        </authorList>
    </citation>
    <scope>NUCLEOTIDE SEQUENCE [LARGE SCALE GENOMIC DNA]</scope>
    <source>
        <strain evidence="1 2">USS-CCA1</strain>
    </source>
</reference>
<comment type="caution">
    <text evidence="1">The sequence shown here is derived from an EMBL/GenBank/DDBJ whole genome shotgun (WGS) entry which is preliminary data.</text>
</comment>
<proteinExistence type="predicted"/>
<dbReference type="Proteomes" id="UP000437736">
    <property type="component" value="Unassembled WGS sequence"/>
</dbReference>
<evidence type="ECO:0000313" key="1">
    <source>
        <dbReference type="EMBL" id="MST31634.1"/>
    </source>
</evidence>